<reference evidence="1 2" key="1">
    <citation type="submission" date="2020-01" db="EMBL/GenBank/DDBJ databases">
        <title>Investigation of new actinobacteria for the biodesulphurisation of diesel fuel.</title>
        <authorList>
            <person name="Athi Narayanan S.M."/>
        </authorList>
    </citation>
    <scope>NUCLEOTIDE SEQUENCE [LARGE SCALE GENOMIC DNA]</scope>
    <source>
        <strain evidence="1 2">213E</strain>
    </source>
</reference>
<sequence>MMPADDGPDVAAEPLVVEAVCDIDVDAIVAWRRATRGPSLSEVFAAYSAGIRAAAARIRSNWVPPHSS</sequence>
<dbReference type="RefSeq" id="WP_157079544.1">
    <property type="nucleotide sequence ID" value="NZ_JAADZU010000068.1"/>
</dbReference>
<accession>A0A7K3LT23</accession>
<keyword evidence="2" id="KW-1185">Reference proteome</keyword>
<evidence type="ECO:0000313" key="1">
    <source>
        <dbReference type="EMBL" id="NDK91435.1"/>
    </source>
</evidence>
<dbReference type="AlphaFoldDB" id="A0A7K3LT23"/>
<protein>
    <submittedName>
        <fullName evidence="1">Uncharacterized protein</fullName>
    </submittedName>
</protein>
<evidence type="ECO:0000313" key="2">
    <source>
        <dbReference type="Proteomes" id="UP000466307"/>
    </source>
</evidence>
<proteinExistence type="predicted"/>
<gene>
    <name evidence="1" type="ORF">GYA93_17890</name>
</gene>
<name>A0A7K3LT23_9ACTN</name>
<organism evidence="1 2">
    <name type="scientific">Gordonia desulfuricans</name>
    <dbReference type="NCBI Taxonomy" id="89051"/>
    <lineage>
        <taxon>Bacteria</taxon>
        <taxon>Bacillati</taxon>
        <taxon>Actinomycetota</taxon>
        <taxon>Actinomycetes</taxon>
        <taxon>Mycobacteriales</taxon>
        <taxon>Gordoniaceae</taxon>
        <taxon>Gordonia</taxon>
    </lineage>
</organism>
<dbReference type="EMBL" id="JAADZU010000068">
    <property type="protein sequence ID" value="NDK91435.1"/>
    <property type="molecule type" value="Genomic_DNA"/>
</dbReference>
<comment type="caution">
    <text evidence="1">The sequence shown here is derived from an EMBL/GenBank/DDBJ whole genome shotgun (WGS) entry which is preliminary data.</text>
</comment>
<dbReference type="Proteomes" id="UP000466307">
    <property type="component" value="Unassembled WGS sequence"/>
</dbReference>